<evidence type="ECO:0000256" key="3">
    <source>
        <dbReference type="ARBA" id="ARBA00022801"/>
    </source>
</evidence>
<evidence type="ECO:0000259" key="8">
    <source>
        <dbReference type="Pfam" id="PF13742"/>
    </source>
</evidence>
<comment type="similarity">
    <text evidence="5 6">Belongs to the XseA family.</text>
</comment>
<comment type="catalytic activity">
    <reaction evidence="5 6">
        <text>Exonucleolytic cleavage in either 5'- to 3'- or 3'- to 5'-direction to yield nucleoside 5'-phosphates.</text>
        <dbReference type="EC" id="3.1.11.6"/>
    </reaction>
</comment>
<dbReference type="KEGG" id="aia:AWH56_026080"/>
<comment type="function">
    <text evidence="5">Bidirectionally degrades single-stranded DNA into large acid-insoluble oligonucleotides, which are then degraded further into small acid-soluble oligonucleotides.</text>
</comment>
<evidence type="ECO:0000313" key="10">
    <source>
        <dbReference type="EMBL" id="QOY36066.1"/>
    </source>
</evidence>
<feature type="domain" description="Exonuclease VII large subunit C-terminal" evidence="7">
    <location>
        <begin position="125"/>
        <end position="440"/>
    </location>
</feature>
<dbReference type="GO" id="GO:0008855">
    <property type="term" value="F:exodeoxyribonuclease VII activity"/>
    <property type="evidence" value="ECO:0007669"/>
    <property type="project" value="UniProtKB-UniRule"/>
</dbReference>
<dbReference type="PANTHER" id="PTHR30008">
    <property type="entry name" value="EXODEOXYRIBONUCLEASE 7 LARGE SUBUNIT"/>
    <property type="match status" value="1"/>
</dbReference>
<accession>A0A1S2MF47</accession>
<dbReference type="RefSeq" id="WP_071315492.1">
    <property type="nucleotide sequence ID" value="NZ_CP063356.2"/>
</dbReference>
<evidence type="ECO:0000256" key="6">
    <source>
        <dbReference type="RuleBase" id="RU004355"/>
    </source>
</evidence>
<dbReference type="GO" id="GO:0009318">
    <property type="term" value="C:exodeoxyribonuclease VII complex"/>
    <property type="evidence" value="ECO:0007669"/>
    <property type="project" value="UniProtKB-UniRule"/>
</dbReference>
<dbReference type="GO" id="GO:0005737">
    <property type="term" value="C:cytoplasm"/>
    <property type="evidence" value="ECO:0007669"/>
    <property type="project" value="UniProtKB-SubCell"/>
</dbReference>
<comment type="subcellular location">
    <subcellularLocation>
        <location evidence="5 6">Cytoplasm</location>
    </subcellularLocation>
</comment>
<keyword evidence="2 5" id="KW-0540">Nuclease</keyword>
<feature type="domain" description="OB-fold nucleic acid binding" evidence="8">
    <location>
        <begin position="7"/>
        <end position="102"/>
    </location>
</feature>
<sequence length="453" mass="51770">MSNDQIFTISALNKYIKRTFDNDEILQNIWIKGEISNFKKHSRGHMYFTIKDDQSRIQAVMFAGNNRFLKFIPEDGMNIIVRGNVTIYEATGQYQIYVNEMQPDGVGNLYLAYEQLKQKLEVAGYFDDQYKKALPKIPKEIGVITSPTGAAVRDIITTLKRRFPSVKIALFPVLVQGPEAPNSIAKAIHQANETEGIDVLIVGRGGGSIEELWAFNEEIVAKAIFHSTIPVISAVGHETDITIADFIADKRAATPTAAAELAVPNWEDLFEKIGQRKIRIQRAISKRVETERKKLTNLQKSYAFRYPEQLVQQKEQHLDRLFDDLQRNMLQLIERKRTALLNIEKDVQRNHPKSYIQKVREQLEKNETLLKQQVNSIRKEKEFQFKHLTTKLEALSPLKIMTRGYSLAYKQDGTLIKSVSNVIVGDPLTIELKDGSVSCQIKDVEKKRGVEHE</sequence>
<dbReference type="InterPro" id="IPR025824">
    <property type="entry name" value="OB-fold_nuc-bd_dom"/>
</dbReference>
<evidence type="ECO:0000256" key="1">
    <source>
        <dbReference type="ARBA" id="ARBA00022490"/>
    </source>
</evidence>
<proteinExistence type="inferred from homology"/>
<keyword evidence="4 5" id="KW-0269">Exonuclease</keyword>
<dbReference type="AlphaFoldDB" id="A0A1S2MF47"/>
<evidence type="ECO:0000256" key="2">
    <source>
        <dbReference type="ARBA" id="ARBA00022722"/>
    </source>
</evidence>
<evidence type="ECO:0000313" key="9">
    <source>
        <dbReference type="EMBL" id="OIJ23289.1"/>
    </source>
</evidence>
<name>A0A1S2MF47_9BACI</name>
<evidence type="ECO:0000256" key="4">
    <source>
        <dbReference type="ARBA" id="ARBA00022839"/>
    </source>
</evidence>
<dbReference type="EMBL" id="CP063356">
    <property type="protein sequence ID" value="QOY36066.1"/>
    <property type="molecule type" value="Genomic_DNA"/>
</dbReference>
<dbReference type="HAMAP" id="MF_00378">
    <property type="entry name" value="Exonuc_7_L"/>
    <property type="match status" value="1"/>
</dbReference>
<dbReference type="GO" id="GO:0006308">
    <property type="term" value="P:DNA catabolic process"/>
    <property type="evidence" value="ECO:0007669"/>
    <property type="project" value="UniProtKB-UniRule"/>
</dbReference>
<dbReference type="Pfam" id="PF02601">
    <property type="entry name" value="Exonuc_VII_L"/>
    <property type="match status" value="1"/>
</dbReference>
<dbReference type="OrthoDB" id="9802795at2"/>
<dbReference type="CDD" id="cd04489">
    <property type="entry name" value="ExoVII_LU_OBF"/>
    <property type="match status" value="1"/>
</dbReference>
<dbReference type="InterPro" id="IPR020579">
    <property type="entry name" value="Exonuc_VII_lsu_C"/>
</dbReference>
<reference evidence="10 11" key="3">
    <citation type="journal article" date="2019" name="Int. J. Syst. Evol. Microbiol.">
        <title>Anaerobacillus isosaccharinicus sp. nov., an alkaliphilic bacterium which degrades isosaccharinic acid.</title>
        <authorList>
            <person name="Bassil N.M."/>
            <person name="Lloyd J.R."/>
        </authorList>
    </citation>
    <scope>NUCLEOTIDE SEQUENCE [LARGE SCALE GENOMIC DNA]</scope>
    <source>
        <strain evidence="10 11">NB2006</strain>
    </source>
</reference>
<keyword evidence="11" id="KW-1185">Reference proteome</keyword>
<comment type="subunit">
    <text evidence="5">Heterooligomer composed of large and small subunits.</text>
</comment>
<reference evidence="10" key="4">
    <citation type="submission" date="2020-10" db="EMBL/GenBank/DDBJ databases">
        <authorList>
            <person name="Bassil N.M."/>
            <person name="Lloyd J.R."/>
        </authorList>
    </citation>
    <scope>NUCLEOTIDE SEQUENCE</scope>
    <source>
        <strain evidence="10">NB2006</strain>
    </source>
</reference>
<gene>
    <name evidence="5" type="primary">xseA</name>
    <name evidence="9" type="ORF">AWH56_01495</name>
    <name evidence="10" type="ORF">AWH56_026080</name>
</gene>
<reference evidence="9 11" key="1">
    <citation type="submission" date="2016-10" db="EMBL/GenBank/DDBJ databases">
        <title>Draft genome sequences of four alkaliphilic bacteria belonging to the Anaerobacillus genus.</title>
        <authorList>
            <person name="Bassil N.M."/>
            <person name="Lloyd J.R."/>
        </authorList>
    </citation>
    <scope>NUCLEOTIDE SEQUENCE [LARGE SCALE GENOMIC DNA]</scope>
    <source>
        <strain evidence="9 11">NB2006</strain>
    </source>
</reference>
<keyword evidence="3 5" id="KW-0378">Hydrolase</keyword>
<dbReference type="EC" id="3.1.11.6" evidence="5"/>
<dbReference type="EMBL" id="LQXD01000002">
    <property type="protein sequence ID" value="OIJ23289.1"/>
    <property type="molecule type" value="Genomic_DNA"/>
</dbReference>
<keyword evidence="1 5" id="KW-0963">Cytoplasm</keyword>
<dbReference type="NCBIfam" id="TIGR00237">
    <property type="entry name" value="xseA"/>
    <property type="match status" value="1"/>
</dbReference>
<protein>
    <recommendedName>
        <fullName evidence="5">Exodeoxyribonuclease 7 large subunit</fullName>
        <ecNumber evidence="5">3.1.11.6</ecNumber>
    </recommendedName>
    <alternativeName>
        <fullName evidence="5">Exodeoxyribonuclease VII large subunit</fullName>
        <shortName evidence="5">Exonuclease VII large subunit</shortName>
    </alternativeName>
</protein>
<dbReference type="GO" id="GO:0003676">
    <property type="term" value="F:nucleic acid binding"/>
    <property type="evidence" value="ECO:0007669"/>
    <property type="project" value="InterPro"/>
</dbReference>
<evidence type="ECO:0000259" key="7">
    <source>
        <dbReference type="Pfam" id="PF02601"/>
    </source>
</evidence>
<dbReference type="Proteomes" id="UP000180175">
    <property type="component" value="Chromosome"/>
</dbReference>
<dbReference type="PANTHER" id="PTHR30008:SF0">
    <property type="entry name" value="EXODEOXYRIBONUCLEASE 7 LARGE SUBUNIT"/>
    <property type="match status" value="1"/>
</dbReference>
<dbReference type="Pfam" id="PF13742">
    <property type="entry name" value="tRNA_anti_2"/>
    <property type="match status" value="1"/>
</dbReference>
<evidence type="ECO:0000313" key="11">
    <source>
        <dbReference type="Proteomes" id="UP000180175"/>
    </source>
</evidence>
<dbReference type="InterPro" id="IPR003753">
    <property type="entry name" value="Exonuc_VII_L"/>
</dbReference>
<organism evidence="9 11">
    <name type="scientific">Anaerobacillus isosaccharinicus</name>
    <dbReference type="NCBI Taxonomy" id="1532552"/>
    <lineage>
        <taxon>Bacteria</taxon>
        <taxon>Bacillati</taxon>
        <taxon>Bacillota</taxon>
        <taxon>Bacilli</taxon>
        <taxon>Bacillales</taxon>
        <taxon>Bacillaceae</taxon>
        <taxon>Anaerobacillus</taxon>
    </lineage>
</organism>
<evidence type="ECO:0000256" key="5">
    <source>
        <dbReference type="HAMAP-Rule" id="MF_00378"/>
    </source>
</evidence>
<reference evidence="10 11" key="2">
    <citation type="journal article" date="2017" name="Genome Announc.">
        <title>Draft Genome Sequences of Four Alkaliphilic Bacteria Belonging to the Anaerobacillus Genus.</title>
        <authorList>
            <person name="Bassil N.M."/>
            <person name="Lloyd J.R."/>
        </authorList>
    </citation>
    <scope>NUCLEOTIDE SEQUENCE [LARGE SCALE GENOMIC DNA]</scope>
    <source>
        <strain evidence="10 11">NB2006</strain>
    </source>
</reference>